<dbReference type="Proteomes" id="UP000241462">
    <property type="component" value="Unassembled WGS sequence"/>
</dbReference>
<dbReference type="OrthoDB" id="5399555at2759"/>
<proteinExistence type="predicted"/>
<dbReference type="AlphaFoldDB" id="A0A2T2ZS52"/>
<gene>
    <name evidence="2" type="ORF">BD289DRAFT_448493</name>
</gene>
<evidence type="ECO:0000256" key="1">
    <source>
        <dbReference type="SAM" id="MobiDB-lite"/>
    </source>
</evidence>
<keyword evidence="3" id="KW-1185">Reference proteome</keyword>
<evidence type="ECO:0000313" key="3">
    <source>
        <dbReference type="Proteomes" id="UP000241462"/>
    </source>
</evidence>
<feature type="compositionally biased region" description="Polar residues" evidence="1">
    <location>
        <begin position="110"/>
        <end position="119"/>
    </location>
</feature>
<organism evidence="2 3">
    <name type="scientific">Coniella lustricola</name>
    <dbReference type="NCBI Taxonomy" id="2025994"/>
    <lineage>
        <taxon>Eukaryota</taxon>
        <taxon>Fungi</taxon>
        <taxon>Dikarya</taxon>
        <taxon>Ascomycota</taxon>
        <taxon>Pezizomycotina</taxon>
        <taxon>Sordariomycetes</taxon>
        <taxon>Sordariomycetidae</taxon>
        <taxon>Diaporthales</taxon>
        <taxon>Schizoparmaceae</taxon>
        <taxon>Coniella</taxon>
    </lineage>
</organism>
<name>A0A2T2ZS52_9PEZI</name>
<dbReference type="EMBL" id="KZ678847">
    <property type="protein sequence ID" value="PSR74661.1"/>
    <property type="molecule type" value="Genomic_DNA"/>
</dbReference>
<accession>A0A2T2ZS52</accession>
<feature type="region of interest" description="Disordered" evidence="1">
    <location>
        <begin position="1"/>
        <end position="20"/>
    </location>
</feature>
<reference evidence="2 3" key="1">
    <citation type="journal article" date="2018" name="Mycol. Prog.">
        <title>Coniella lustricola, a new species from submerged detritus.</title>
        <authorList>
            <person name="Raudabaugh D.B."/>
            <person name="Iturriaga T."/>
            <person name="Carver A."/>
            <person name="Mondo S."/>
            <person name="Pangilinan J."/>
            <person name="Lipzen A."/>
            <person name="He G."/>
            <person name="Amirebrahimi M."/>
            <person name="Grigoriev I.V."/>
            <person name="Miller A.N."/>
        </authorList>
    </citation>
    <scope>NUCLEOTIDE SEQUENCE [LARGE SCALE GENOMIC DNA]</scope>
    <source>
        <strain evidence="2 3">B22-T-1</strain>
    </source>
</reference>
<feature type="region of interest" description="Disordered" evidence="1">
    <location>
        <begin position="95"/>
        <end position="131"/>
    </location>
</feature>
<dbReference type="InParanoid" id="A0A2T2ZS52"/>
<protein>
    <submittedName>
        <fullName evidence="2">Uncharacterized protein</fullName>
    </submittedName>
</protein>
<sequence>MPASLESSRPIMAPSTRASTRASVRYSVYSTAPTVQTTATSDSAVAEIQNIGESIERLDKGNKRLSEQRVQLNTDQQTVFQKLALGAKLDRALGRRMTSQDAVMRKRSSTKGSQKSLASLSEKDDQTLVTA</sequence>
<feature type="compositionally biased region" description="Basic and acidic residues" evidence="1">
    <location>
        <begin position="121"/>
        <end position="131"/>
    </location>
</feature>
<evidence type="ECO:0000313" key="2">
    <source>
        <dbReference type="EMBL" id="PSR74661.1"/>
    </source>
</evidence>